<protein>
    <recommendedName>
        <fullName evidence="7">SHSP domain-containing protein</fullName>
    </recommendedName>
</protein>
<dbReference type="EMBL" id="JABCRI010000013">
    <property type="protein sequence ID" value="KAF8395583.1"/>
    <property type="molecule type" value="Genomic_DNA"/>
</dbReference>
<dbReference type="GO" id="GO:0003676">
    <property type="term" value="F:nucleic acid binding"/>
    <property type="evidence" value="ECO:0007669"/>
    <property type="project" value="InterPro"/>
</dbReference>
<comment type="similarity">
    <text evidence="4 5">Belongs to the small heat shock protein (HSP20) family.</text>
</comment>
<dbReference type="AlphaFoldDB" id="A0A835D985"/>
<keyword evidence="2" id="KW-0805">Transcription regulation</keyword>
<dbReference type="InterPro" id="IPR003690">
    <property type="entry name" value="MTERF"/>
</dbReference>
<dbReference type="SMART" id="SM00733">
    <property type="entry name" value="Mterf"/>
    <property type="match status" value="3"/>
</dbReference>
<feature type="region of interest" description="Disordered" evidence="6">
    <location>
        <begin position="108"/>
        <end position="130"/>
    </location>
</feature>
<dbReference type="InterPro" id="IPR008978">
    <property type="entry name" value="HSP20-like_chaperone"/>
</dbReference>
<comment type="similarity">
    <text evidence="1">Belongs to the mTERF family.</text>
</comment>
<dbReference type="InterPro" id="IPR044730">
    <property type="entry name" value="RNase_H-like_dom_plant"/>
</dbReference>
<dbReference type="GO" id="GO:0004523">
    <property type="term" value="F:RNA-DNA hybrid ribonuclease activity"/>
    <property type="evidence" value="ECO:0007669"/>
    <property type="project" value="InterPro"/>
</dbReference>
<evidence type="ECO:0000256" key="6">
    <source>
        <dbReference type="SAM" id="MobiDB-lite"/>
    </source>
</evidence>
<dbReference type="Pfam" id="PF13456">
    <property type="entry name" value="RVT_3"/>
    <property type="match status" value="1"/>
</dbReference>
<keyword evidence="3" id="KW-0809">Transit peptide</keyword>
<feature type="compositionally biased region" description="Basic residues" evidence="6">
    <location>
        <begin position="119"/>
        <end position="130"/>
    </location>
</feature>
<sequence length="710" mass="79950">MRGEMLAVFMGRRRGPTAITGEVLAVVTMRRPNRKRPWFGSAFTPDYLAVTKKPKESTVDTLKKGQSQLMLGGPPGVHLLDTSSPMEFWFSDPQPPSVATPLFIDGPTVSPKSSPSKAAQKKRHWTLKNRQHQLSHTSQIGVAVRETETFSVEHSFHSATQVRLCVSSLSSVVSTQSSLHASIANGAIEVSILASGMTGGFPIPPLLKFDCIDPQLVLTPRFSTFTAFVSYFRWHFWITNSRCSSSLLAEVLAVRLGLVMAFQWRLVSVTIITDAKVVVEAIYNPDLCIPAIQNPLTDVKLLMSRFVLQGPMYSLDVVLSLETALKASKQIHHIKITSKPDSVLGLLRNYGLTNTHFAKLITTLPSLLSTIPIKTLKPKMGFFRNNGISDPILAKILCSDPNILWRSLENQIIPSFNYLESFLHTNENVAFALCRTTWILHNFLKQNISLLQNHCVPKSTISKIIMINPQTLSFKPDKFRVIFMKTIEMGFDSSSLMFAHGLIMLSGMKNGTWEAKMAVYRSFGWRRTRFSLCLESNPLTTLFLSLEKRTMPRCFVFDVLLSKGLMRKENMGPALKVAEDEFLKNYVLKYQEDLPQLLKIYQTKMAGDGDNGEEEYKLWFDIPGMTKNDVKVWIEEKMLVVKAKKLPKKDKDGQENLHEEEQTTGRYSSIIALLENVEFEKIKAEVQDGVLYITIPKASNSSKIFDIDVQ</sequence>
<gene>
    <name evidence="8" type="ORF">HHK36_019533</name>
</gene>
<evidence type="ECO:0000256" key="1">
    <source>
        <dbReference type="ARBA" id="ARBA00007692"/>
    </source>
</evidence>
<dbReference type="Pfam" id="PF02536">
    <property type="entry name" value="mTERF"/>
    <property type="match status" value="1"/>
</dbReference>
<evidence type="ECO:0000256" key="2">
    <source>
        <dbReference type="ARBA" id="ARBA00022472"/>
    </source>
</evidence>
<dbReference type="PANTHER" id="PTHR13068">
    <property type="entry name" value="CGI-12 PROTEIN-RELATED"/>
    <property type="match status" value="1"/>
</dbReference>
<feature type="domain" description="SHSP" evidence="7">
    <location>
        <begin position="596"/>
        <end position="710"/>
    </location>
</feature>
<dbReference type="Proteomes" id="UP000655225">
    <property type="component" value="Unassembled WGS sequence"/>
</dbReference>
<dbReference type="Gene3D" id="2.60.40.790">
    <property type="match status" value="1"/>
</dbReference>
<dbReference type="CDD" id="cd06464">
    <property type="entry name" value="ACD_sHsps-like"/>
    <property type="match status" value="1"/>
</dbReference>
<evidence type="ECO:0000256" key="3">
    <source>
        <dbReference type="ARBA" id="ARBA00022946"/>
    </source>
</evidence>
<dbReference type="PANTHER" id="PTHR13068:SF236">
    <property type="entry name" value="OS02G0749800 PROTEIN"/>
    <property type="match status" value="1"/>
</dbReference>
<evidence type="ECO:0000313" key="8">
    <source>
        <dbReference type="EMBL" id="KAF8395583.1"/>
    </source>
</evidence>
<keyword evidence="2" id="KW-0804">Transcription</keyword>
<dbReference type="OrthoDB" id="637682at2759"/>
<proteinExistence type="inferred from homology"/>
<dbReference type="InterPro" id="IPR038538">
    <property type="entry name" value="MTERF_sf"/>
</dbReference>
<dbReference type="PROSITE" id="PS01031">
    <property type="entry name" value="SHSP"/>
    <property type="match status" value="1"/>
</dbReference>
<accession>A0A835D985</accession>
<dbReference type="InterPro" id="IPR002068">
    <property type="entry name" value="A-crystallin/Hsp20_dom"/>
</dbReference>
<dbReference type="SUPFAM" id="SSF49764">
    <property type="entry name" value="HSP20-like chaperones"/>
    <property type="match status" value="1"/>
</dbReference>
<organism evidence="8 9">
    <name type="scientific">Tetracentron sinense</name>
    <name type="common">Spur-leaf</name>
    <dbReference type="NCBI Taxonomy" id="13715"/>
    <lineage>
        <taxon>Eukaryota</taxon>
        <taxon>Viridiplantae</taxon>
        <taxon>Streptophyta</taxon>
        <taxon>Embryophyta</taxon>
        <taxon>Tracheophyta</taxon>
        <taxon>Spermatophyta</taxon>
        <taxon>Magnoliopsida</taxon>
        <taxon>Trochodendrales</taxon>
        <taxon>Trochodendraceae</taxon>
        <taxon>Tetracentron</taxon>
    </lineage>
</organism>
<dbReference type="InterPro" id="IPR002156">
    <property type="entry name" value="RNaseH_domain"/>
</dbReference>
<keyword evidence="2" id="KW-0806">Transcription termination</keyword>
<name>A0A835D985_TETSI</name>
<evidence type="ECO:0000259" key="7">
    <source>
        <dbReference type="PROSITE" id="PS01031"/>
    </source>
</evidence>
<dbReference type="CDD" id="cd06222">
    <property type="entry name" value="RNase_H_like"/>
    <property type="match status" value="1"/>
</dbReference>
<comment type="caution">
    <text evidence="8">The sequence shown here is derived from an EMBL/GenBank/DDBJ whole genome shotgun (WGS) entry which is preliminary data.</text>
</comment>
<reference evidence="8 9" key="1">
    <citation type="submission" date="2020-04" db="EMBL/GenBank/DDBJ databases">
        <title>Plant Genome Project.</title>
        <authorList>
            <person name="Zhang R.-G."/>
        </authorList>
    </citation>
    <scope>NUCLEOTIDE SEQUENCE [LARGE SCALE GENOMIC DNA]</scope>
    <source>
        <strain evidence="8">YNK0</strain>
        <tissue evidence="8">Leaf</tissue>
    </source>
</reference>
<evidence type="ECO:0000313" key="9">
    <source>
        <dbReference type="Proteomes" id="UP000655225"/>
    </source>
</evidence>
<dbReference type="Gene3D" id="1.25.70.10">
    <property type="entry name" value="Transcription termination factor 3, mitochondrial"/>
    <property type="match status" value="2"/>
</dbReference>
<dbReference type="GO" id="GO:0006353">
    <property type="term" value="P:DNA-templated transcription termination"/>
    <property type="evidence" value="ECO:0007669"/>
    <property type="project" value="UniProtKB-KW"/>
</dbReference>
<dbReference type="Pfam" id="PF00011">
    <property type="entry name" value="HSP20"/>
    <property type="match status" value="1"/>
</dbReference>
<keyword evidence="9" id="KW-1185">Reference proteome</keyword>
<evidence type="ECO:0000256" key="5">
    <source>
        <dbReference type="RuleBase" id="RU003616"/>
    </source>
</evidence>
<evidence type="ECO:0000256" key="4">
    <source>
        <dbReference type="PROSITE-ProRule" id="PRU00285"/>
    </source>
</evidence>